<evidence type="ECO:0000259" key="1">
    <source>
        <dbReference type="Pfam" id="PF00078"/>
    </source>
</evidence>
<feature type="domain" description="Reverse transcriptase" evidence="1">
    <location>
        <begin position="25"/>
        <end position="146"/>
    </location>
</feature>
<protein>
    <recommendedName>
        <fullName evidence="1">Reverse transcriptase domain-containing protein</fullName>
    </recommendedName>
</protein>
<accession>A0AAN7NQ56</accession>
<dbReference type="Pfam" id="PF00078">
    <property type="entry name" value="RVT_1"/>
    <property type="match status" value="1"/>
</dbReference>
<dbReference type="InterPro" id="IPR000477">
    <property type="entry name" value="RT_dom"/>
</dbReference>
<feature type="non-terminal residue" evidence="2">
    <location>
        <position position="315"/>
    </location>
</feature>
<proteinExistence type="predicted"/>
<sequence length="315" mass="35155">MGSWAVGRVNPPQSQKLCKGRAVDIVYLDLSKAFDTVSHKVFIEKLLMYGLHEQSARCRVRWTENWLNGWAQRVVMSSTKSSWKPVTSGVPQLGPVLFNSFINDLDDGAECTLSKFADDTKLKLESSLAEKDLGVLVNTWLNMSQQCVLAAKKANSILSCMRKSVASRLREVILPLCSVLVRPHLEHCVQFWAPQYKRDMDILKRVQRRATKMVKGLEHLFYEERLRQVGLFCLEKRRLRGDLINAYKYLNGGCKEDGAKLLSVVPGTNAHVQMGLPVDPPSPSVPSSLPGQTLALPVLNSSCVSPSDTLTFLAL</sequence>
<reference evidence="2 3" key="1">
    <citation type="journal article" date="2023" name="J. Hered.">
        <title>Chromosome-level genome of the wood stork (Mycteria americana) provides insight into avian chromosome evolution.</title>
        <authorList>
            <person name="Flamio R. Jr."/>
            <person name="Ramstad K.M."/>
        </authorList>
    </citation>
    <scope>NUCLEOTIDE SEQUENCE [LARGE SCALE GENOMIC DNA]</scope>
    <source>
        <strain evidence="2">JAX WOST 10</strain>
    </source>
</reference>
<keyword evidence="3" id="KW-1185">Reference proteome</keyword>
<dbReference type="PANTHER" id="PTHR33332">
    <property type="entry name" value="REVERSE TRANSCRIPTASE DOMAIN-CONTAINING PROTEIN"/>
    <property type="match status" value="1"/>
</dbReference>
<evidence type="ECO:0000313" key="3">
    <source>
        <dbReference type="Proteomes" id="UP001333110"/>
    </source>
</evidence>
<name>A0AAN7NQ56_MYCAM</name>
<dbReference type="EMBL" id="JAUNZN010000001">
    <property type="protein sequence ID" value="KAK4831463.1"/>
    <property type="molecule type" value="Genomic_DNA"/>
</dbReference>
<evidence type="ECO:0000313" key="2">
    <source>
        <dbReference type="EMBL" id="KAK4831463.1"/>
    </source>
</evidence>
<gene>
    <name evidence="2" type="ORF">QYF61_017711</name>
</gene>
<dbReference type="Proteomes" id="UP001333110">
    <property type="component" value="Unassembled WGS sequence"/>
</dbReference>
<organism evidence="2 3">
    <name type="scientific">Mycteria americana</name>
    <name type="common">Wood stork</name>
    <dbReference type="NCBI Taxonomy" id="33587"/>
    <lineage>
        <taxon>Eukaryota</taxon>
        <taxon>Metazoa</taxon>
        <taxon>Chordata</taxon>
        <taxon>Craniata</taxon>
        <taxon>Vertebrata</taxon>
        <taxon>Euteleostomi</taxon>
        <taxon>Archelosauria</taxon>
        <taxon>Archosauria</taxon>
        <taxon>Dinosauria</taxon>
        <taxon>Saurischia</taxon>
        <taxon>Theropoda</taxon>
        <taxon>Coelurosauria</taxon>
        <taxon>Aves</taxon>
        <taxon>Neognathae</taxon>
        <taxon>Neoaves</taxon>
        <taxon>Aequornithes</taxon>
        <taxon>Ciconiiformes</taxon>
        <taxon>Ciconiidae</taxon>
        <taxon>Mycteria</taxon>
    </lineage>
</organism>
<dbReference type="AlphaFoldDB" id="A0AAN7NQ56"/>
<comment type="caution">
    <text evidence="2">The sequence shown here is derived from an EMBL/GenBank/DDBJ whole genome shotgun (WGS) entry which is preliminary data.</text>
</comment>